<dbReference type="Proteomes" id="UP000349468">
    <property type="component" value="Unassembled WGS sequence"/>
</dbReference>
<dbReference type="CDD" id="cd00118">
    <property type="entry name" value="LysM"/>
    <property type="match status" value="1"/>
</dbReference>
<dbReference type="SMART" id="SM00257">
    <property type="entry name" value="LysM"/>
    <property type="match status" value="1"/>
</dbReference>
<dbReference type="Pfam" id="PF01476">
    <property type="entry name" value="LysM"/>
    <property type="match status" value="1"/>
</dbReference>
<dbReference type="EMBL" id="CABVIK010000040">
    <property type="protein sequence ID" value="VVP61805.1"/>
    <property type="molecule type" value="Genomic_DNA"/>
</dbReference>
<feature type="compositionally biased region" description="Polar residues" evidence="1">
    <location>
        <begin position="233"/>
        <end position="248"/>
    </location>
</feature>
<evidence type="ECO:0000256" key="1">
    <source>
        <dbReference type="SAM" id="MobiDB-lite"/>
    </source>
</evidence>
<dbReference type="InterPro" id="IPR018392">
    <property type="entry name" value="LysM"/>
</dbReference>
<evidence type="ECO:0000313" key="4">
    <source>
        <dbReference type="Proteomes" id="UP000349468"/>
    </source>
</evidence>
<feature type="region of interest" description="Disordered" evidence="1">
    <location>
        <begin position="233"/>
        <end position="269"/>
    </location>
</feature>
<reference evidence="3 4" key="1">
    <citation type="submission" date="2019-09" db="EMBL/GenBank/DDBJ databases">
        <authorList>
            <person name="Chandra G."/>
            <person name="Truman W A."/>
        </authorList>
    </citation>
    <scope>NUCLEOTIDE SEQUENCE [LARGE SCALE GENOMIC DNA]</scope>
    <source>
        <strain evidence="3">PS870</strain>
    </source>
</reference>
<organism evidence="3 4">
    <name type="scientific">Pseudomonas fluorescens</name>
    <dbReference type="NCBI Taxonomy" id="294"/>
    <lineage>
        <taxon>Bacteria</taxon>
        <taxon>Pseudomonadati</taxon>
        <taxon>Pseudomonadota</taxon>
        <taxon>Gammaproteobacteria</taxon>
        <taxon>Pseudomonadales</taxon>
        <taxon>Pseudomonadaceae</taxon>
        <taxon>Pseudomonas</taxon>
    </lineage>
</organism>
<dbReference type="RefSeq" id="WP_154914276.1">
    <property type="nucleotide sequence ID" value="NZ_CABVIK010000040.1"/>
</dbReference>
<dbReference type="Gene3D" id="3.10.350.10">
    <property type="entry name" value="LysM domain"/>
    <property type="match status" value="1"/>
</dbReference>
<protein>
    <recommendedName>
        <fullName evidence="2">LysM domain-containing protein</fullName>
    </recommendedName>
</protein>
<name>A0A5E7QJY3_PSEFL</name>
<dbReference type="PROSITE" id="PS51782">
    <property type="entry name" value="LYSM"/>
    <property type="match status" value="1"/>
</dbReference>
<proteinExistence type="predicted"/>
<feature type="compositionally biased region" description="Basic and acidic residues" evidence="1">
    <location>
        <begin position="252"/>
        <end position="266"/>
    </location>
</feature>
<dbReference type="InterPro" id="IPR036779">
    <property type="entry name" value="LysM_dom_sf"/>
</dbReference>
<dbReference type="AlphaFoldDB" id="A0A5E7QJY3"/>
<dbReference type="SUPFAM" id="SSF54106">
    <property type="entry name" value="LysM domain"/>
    <property type="match status" value="1"/>
</dbReference>
<accession>A0A5E7QJY3</accession>
<evidence type="ECO:0000313" key="3">
    <source>
        <dbReference type="EMBL" id="VVP61805.1"/>
    </source>
</evidence>
<sequence>MNNTYTVKNGDTLGSIAQQHGAKVTELRALNPIITDPRHLRPGWELKLPAPKPTLPPPMYAHSLTSTSLKGQAECHEELVDVAHITGEPHFYVLTDKQSKALKQEISAVQKLMDELHQNLAKALPNTQCAKTQDPNASCACARCVKDAWAAKAEGAGLLIRDIKPEPTKAAPLTTDQDLQGAMATLQKARDWYQDYTPSSFGVTQFEANWKSLQNKKVLDLDQQIGKLRAQLATQKTAEPEDSSTSANDAAPDLKHGKGRSFESQRGKQTKTGITVVEVILFSDPTRRHYISIPYRDTTAWHVRVPTRVMAGKPFNKQLAKDLIKDIKEEVSAGRKAGPLGSLELKISSWSSKDDNLLNTLHQEVSWTSNESDAAPYAVDSEAHALRFAASASAGVNSWNPKEGSVDVGVKGSAAFSLAEASASLNSYFPDQGGYVANMAYRNVLGKEVLHQMGVFRVTGKLELSCFVGAKVQGDAGVKTQYKPKETPAGATALLGTPTMEVGPSGNIGVKCEAFAGAQTGGALSGSFEWVEPDKEGMGKAVIGQANASSNWVSLAEIKVEGSAAVGIGVSGEFGISIANNRLAFNCKGSVVLGPGAGGGFATEVDLEQVGKLTLLFCNALADMDYRHLLGVTEDAFSYMASGLYQVATSPVKKAHEAFDDGVTELTLWWRERQATKVEADALANYLIAHEKDKVMLIRNQKIPLCVLPPETIGPMVYLLTEGVVAEVSGVFKEKQERALVILLSEVRRWRQFIEVLEHCSPKAKKVNAMGSLERINALLNGHEQQQFNRFIDSLAINQTFDSPTRMAWNPSNAWRKESVLMAAQNSGRFDGLA</sequence>
<gene>
    <name evidence="3" type="ORF">PS870_06446</name>
</gene>
<evidence type="ECO:0000259" key="2">
    <source>
        <dbReference type="PROSITE" id="PS51782"/>
    </source>
</evidence>
<feature type="domain" description="LysM" evidence="2">
    <location>
        <begin position="3"/>
        <end position="48"/>
    </location>
</feature>